<gene>
    <name evidence="1" type="ORF">LTR37_007155</name>
</gene>
<dbReference type="EMBL" id="JAUTXU010000049">
    <property type="protein sequence ID" value="KAK3715427.1"/>
    <property type="molecule type" value="Genomic_DNA"/>
</dbReference>
<keyword evidence="2" id="KW-1185">Reference proteome</keyword>
<protein>
    <submittedName>
        <fullName evidence="1">Uncharacterized protein</fullName>
    </submittedName>
</protein>
<proteinExistence type="predicted"/>
<accession>A0ACC3NFP0</accession>
<name>A0ACC3NFP0_9PEZI</name>
<evidence type="ECO:0000313" key="2">
    <source>
        <dbReference type="Proteomes" id="UP001281147"/>
    </source>
</evidence>
<reference evidence="1" key="1">
    <citation type="submission" date="2023-07" db="EMBL/GenBank/DDBJ databases">
        <title>Black Yeasts Isolated from many extreme environments.</title>
        <authorList>
            <person name="Coleine C."/>
            <person name="Stajich J.E."/>
            <person name="Selbmann L."/>
        </authorList>
    </citation>
    <scope>NUCLEOTIDE SEQUENCE</scope>
    <source>
        <strain evidence="1">CCFEE 5714</strain>
    </source>
</reference>
<comment type="caution">
    <text evidence="1">The sequence shown here is derived from an EMBL/GenBank/DDBJ whole genome shotgun (WGS) entry which is preliminary data.</text>
</comment>
<evidence type="ECO:0000313" key="1">
    <source>
        <dbReference type="EMBL" id="KAK3715427.1"/>
    </source>
</evidence>
<sequence length="1295" mass="142495">MLSKLSRTQPWSPSGHICRTCRLKLLQQSAHRRRFYSTQQLDDDWASNFNDLSTDVTSKKQDNGVQVSKVPGPRKDNVKADNKAQTSDLGSLRSDVSARLGGVGEVSKQDEEAASSPAGPEDLKPDASAITRPRRKIQLNPRRRKKLRLAKARESDEQQSPPTEQLVAGRTEHPAEESQVDAVIRELQKEFNEKFFGGGSVIHKSADRNVDEASIPQEPVLEFQSLVNKLSDSQPAEEPSNALEAVEADSAPQLPAKPVGLPRFVSSSSHEVLPLFRRPVTAASKELPNLARMVAEAESRPKSGGIRVSPVAKPGKQGAKSVDAVDTRTPANDAAAAAPSKESLATSKSNAGDTGFLNSMSANFAVSPADLAEARIPPGKPAEQVSKTGSENKHVAFQQKGGPSLDELRRDLSKNLGDGNVASEASQEGSATRVAERGHSASRSEAKADIASSTLARPLVRVHAYDSPLIRRHVSSGIEPTISTTPIRAPSDTPVEGTSLTAAESRSTTLPVLVDSPPEAQSLVDGEAEEPNLAIESLAKLHGLQSNDRKPEPAAESSAVEAKDTPKAPKSAPKSTPRKEKVPEPAKNEKKKSPQTPKTARELRRMKRTTKAKGEAGASQGKSAAGQDSKKSRAAATKIAEDSKTKATSRTTKEQSVAIPLDMKAPNVASIEASGLSIAPLDIPQPPVPGLQYGLDRVLFNPGVYQLQDPHSRVYNFDPYLQKIMPVVEFDYNALKEYKTSSQDTALATLAKEKGKRYIGSTSSMTSTLGHFHYLLSNFRPINLQMLSRGFPESLDTFTNINRAPNAIFLRWKNGTYAIDADKEYDGANVLMMLGKSMEKLLTLPTSDFERYRKSDPRAVTHEERTSPESYEYTTMGDFLMRSQLDAYDPRLPGTGTFDLKTRAVISVRMNADDFQPMTGYEIHTLQGRFESYEREYYDMMRSTMLKYMLQVRMGRMDGIFVAYHNVERIFGFQYISLQEMDRALHGQVHGCLGDQEFKVSLEMLQRVFDKATEKFPEQSLRFHFEAVQENLGSEASPTTVMWVYAEPMGESDIDRIQDSSKGKVAEFERTMMGMDKQQDAAVEGESTAVTGNEDAAVDAVTETNTDSDDIATSSTNNEQASTPAETAANLSSTASSADKTWIKAKAESSPSNLAPLFVASLICQSKVNHAACTRPEQLKPDDKWEVEYVLEEWEATERMWARYVAMKARRRDMFQKYRKEEGKEEERKEDGYITLLKSMSRQGREFRGRIDELEAGREPVVVGQGSSSSLKVEGGEDIGSVEEYMRWMYGKRGE</sequence>
<organism evidence="1 2">
    <name type="scientific">Vermiconidia calcicola</name>
    <dbReference type="NCBI Taxonomy" id="1690605"/>
    <lineage>
        <taxon>Eukaryota</taxon>
        <taxon>Fungi</taxon>
        <taxon>Dikarya</taxon>
        <taxon>Ascomycota</taxon>
        <taxon>Pezizomycotina</taxon>
        <taxon>Dothideomycetes</taxon>
        <taxon>Dothideomycetidae</taxon>
        <taxon>Mycosphaerellales</taxon>
        <taxon>Extremaceae</taxon>
        <taxon>Vermiconidia</taxon>
    </lineage>
</organism>
<dbReference type="Proteomes" id="UP001281147">
    <property type="component" value="Unassembled WGS sequence"/>
</dbReference>